<keyword evidence="3" id="KW-1185">Reference proteome</keyword>
<sequence>MRAPPLRHADSASILGGSPGGPFLSRPQLYLPLSSLTAGRQRARRSLPWRQPATSNRGASSGSLVCVGSDIGNSGCFLGAPRGRGSSRKDLRD</sequence>
<feature type="region of interest" description="Disordered" evidence="1">
    <location>
        <begin position="1"/>
        <end position="20"/>
    </location>
</feature>
<evidence type="ECO:0000256" key="1">
    <source>
        <dbReference type="SAM" id="MobiDB-lite"/>
    </source>
</evidence>
<dbReference type="EMBL" id="JANPWB010000001">
    <property type="protein sequence ID" value="KAJ1214095.1"/>
    <property type="molecule type" value="Genomic_DNA"/>
</dbReference>
<reference evidence="2" key="1">
    <citation type="journal article" date="2022" name="bioRxiv">
        <title>Sequencing and chromosome-scale assembly of the giantPleurodeles waltlgenome.</title>
        <authorList>
            <person name="Brown T."/>
            <person name="Elewa A."/>
            <person name="Iarovenko S."/>
            <person name="Subramanian E."/>
            <person name="Araus A.J."/>
            <person name="Petzold A."/>
            <person name="Susuki M."/>
            <person name="Suzuki K.-i.T."/>
            <person name="Hayashi T."/>
            <person name="Toyoda A."/>
            <person name="Oliveira C."/>
            <person name="Osipova E."/>
            <person name="Leigh N.D."/>
            <person name="Simon A."/>
            <person name="Yun M.H."/>
        </authorList>
    </citation>
    <scope>NUCLEOTIDE SEQUENCE</scope>
    <source>
        <strain evidence="2">20211129_DDA</strain>
        <tissue evidence="2">Liver</tissue>
    </source>
</reference>
<comment type="caution">
    <text evidence="2">The sequence shown here is derived from an EMBL/GenBank/DDBJ whole genome shotgun (WGS) entry which is preliminary data.</text>
</comment>
<feature type="region of interest" description="Disordered" evidence="1">
    <location>
        <begin position="37"/>
        <end position="93"/>
    </location>
</feature>
<gene>
    <name evidence="2" type="ORF">NDU88_001722</name>
</gene>
<dbReference type="AlphaFoldDB" id="A0AAV7WPH4"/>
<accession>A0AAV7WPH4</accession>
<name>A0AAV7WPH4_PLEWA</name>
<evidence type="ECO:0000313" key="3">
    <source>
        <dbReference type="Proteomes" id="UP001066276"/>
    </source>
</evidence>
<evidence type="ECO:0000313" key="2">
    <source>
        <dbReference type="EMBL" id="KAJ1214095.1"/>
    </source>
</evidence>
<proteinExistence type="predicted"/>
<feature type="compositionally biased region" description="Polar residues" evidence="1">
    <location>
        <begin position="52"/>
        <end position="63"/>
    </location>
</feature>
<protein>
    <submittedName>
        <fullName evidence="2">Uncharacterized protein</fullName>
    </submittedName>
</protein>
<dbReference type="Proteomes" id="UP001066276">
    <property type="component" value="Chromosome 1_1"/>
</dbReference>
<organism evidence="2 3">
    <name type="scientific">Pleurodeles waltl</name>
    <name type="common">Iberian ribbed newt</name>
    <dbReference type="NCBI Taxonomy" id="8319"/>
    <lineage>
        <taxon>Eukaryota</taxon>
        <taxon>Metazoa</taxon>
        <taxon>Chordata</taxon>
        <taxon>Craniata</taxon>
        <taxon>Vertebrata</taxon>
        <taxon>Euteleostomi</taxon>
        <taxon>Amphibia</taxon>
        <taxon>Batrachia</taxon>
        <taxon>Caudata</taxon>
        <taxon>Salamandroidea</taxon>
        <taxon>Salamandridae</taxon>
        <taxon>Pleurodelinae</taxon>
        <taxon>Pleurodeles</taxon>
    </lineage>
</organism>